<keyword evidence="7" id="KW-0067">ATP-binding</keyword>
<dbReference type="Gene3D" id="3.30.565.10">
    <property type="entry name" value="Histidine kinase-like ATPase, C-terminal domain"/>
    <property type="match status" value="1"/>
</dbReference>
<dbReference type="PANTHER" id="PTHR41523:SF8">
    <property type="entry name" value="ETHYLENE RESPONSE SENSOR PROTEIN"/>
    <property type="match status" value="1"/>
</dbReference>
<feature type="domain" description="PAS" evidence="9">
    <location>
        <begin position="442"/>
        <end position="497"/>
    </location>
</feature>
<dbReference type="Pfam" id="PF07568">
    <property type="entry name" value="HisKA_2"/>
    <property type="match status" value="1"/>
</dbReference>
<dbReference type="NCBIfam" id="TIGR00229">
    <property type="entry name" value="sensory_box"/>
    <property type="match status" value="4"/>
</dbReference>
<dbReference type="PANTHER" id="PTHR41523">
    <property type="entry name" value="TWO-COMPONENT SYSTEM SENSOR PROTEIN"/>
    <property type="match status" value="1"/>
</dbReference>
<dbReference type="InterPro" id="IPR036890">
    <property type="entry name" value="HATPase_C_sf"/>
</dbReference>
<dbReference type="InterPro" id="IPR013767">
    <property type="entry name" value="PAS_fold"/>
</dbReference>
<evidence type="ECO:0000313" key="12">
    <source>
        <dbReference type="Proteomes" id="UP000215931"/>
    </source>
</evidence>
<dbReference type="SUPFAM" id="SSF55785">
    <property type="entry name" value="PYP-like sensor domain (PAS domain)"/>
    <property type="match status" value="4"/>
</dbReference>
<evidence type="ECO:0000313" key="11">
    <source>
        <dbReference type="EMBL" id="PAP96118.1"/>
    </source>
</evidence>
<dbReference type="Gene3D" id="3.30.450.40">
    <property type="match status" value="1"/>
</dbReference>
<keyword evidence="12" id="KW-1185">Reference proteome</keyword>
<accession>A0A271KJY1</accession>
<dbReference type="EMBL" id="NPKH01000014">
    <property type="protein sequence ID" value="PAP96118.1"/>
    <property type="molecule type" value="Genomic_DNA"/>
</dbReference>
<sequence length="901" mass="100433">MKQFFFPDDLGEAGSLLDERGCEFQVSDPVLTNEFEDFFENAALALHLVGKDGTILRANRAELEMLGYRAEEYVGRNIREFHADSEAIEDILNRLARREQVQHYRARLRAKNGSIRWVEITSNVRAAGDRFLNTRCITIDVTEKAKAQELVLEQEQRLAITYENAGTGIVEADAEGQLLRVNSHLCKLLGYTPEELIGRSIFDCTFPADAEADREKYRRQVAGEIDSYTMEKRFVCKNGSIVWAVVNSSSVHDGNGQFRYAVRVQHDISERKRIEAALAERAEQQAAIHQFTEMLQHARTREDIYEPALDAIQRALQCQRASILLLDNNGHMKFEAWRGLSDTYRLAVEGHSPWSTESQNPQPICVGDTEKADFPEQLKQAIRAERIRAVCFVPIMEGGRLLGKFMAYFDQPQNYSEEQIEVARNIARQLGFGIERIKGENAAQRLAAIVESSHDAIVSKDLNGIILTWNRGAERLFGYSASEVVGKPITIIIPQDRLPEEPLILGRIRNGELVDHFETIRRRKDGSLVDISLTISPVRDATGRIVGASKIARNITEQKIAEAEVRDSQRHLQDLLAAIPAAIYTTDQHGKITYFNEAAVHLAGRTPEIGSDQWCVTWKLYWPDGTPLPHDECPMAVSLREGRPVRGVEAIAERPDGTRIPFIPYPTPMRDAAGKIIGGINMLVDVSERKQAETQQRVLLNELNHRVKNNMMMLKSLLSVAARESQNSEARKTLEEASKRVATMAAAQRVLYDTPDASNFSAPLFLEAICETAKPMFPANIQLVCSADPIQLPNDIAMPLALIINELLINAVKHGSTATASATIRVGIRQNGRKQVLTVEDEGPGFDLGAVRHSSSGLRLVEGLAGQIRGTLEVARDPSRCVVIFSQAPGENGIEVKNGNI</sequence>
<dbReference type="Pfam" id="PF13185">
    <property type="entry name" value="GAF_2"/>
    <property type="match status" value="1"/>
</dbReference>
<comment type="catalytic activity">
    <reaction evidence="1">
        <text>ATP + protein L-histidine = ADP + protein N-phospho-L-histidine.</text>
        <dbReference type="EC" id="2.7.13.3"/>
    </reaction>
</comment>
<dbReference type="GO" id="GO:0006355">
    <property type="term" value="P:regulation of DNA-templated transcription"/>
    <property type="evidence" value="ECO:0007669"/>
    <property type="project" value="InterPro"/>
</dbReference>
<evidence type="ECO:0000256" key="2">
    <source>
        <dbReference type="ARBA" id="ARBA00012438"/>
    </source>
</evidence>
<dbReference type="InterPro" id="IPR029016">
    <property type="entry name" value="GAF-like_dom_sf"/>
</dbReference>
<dbReference type="Pfam" id="PF00989">
    <property type="entry name" value="PAS"/>
    <property type="match status" value="1"/>
</dbReference>
<dbReference type="OrthoDB" id="341208at2"/>
<dbReference type="GO" id="GO:0005524">
    <property type="term" value="F:ATP binding"/>
    <property type="evidence" value="ECO:0007669"/>
    <property type="project" value="UniProtKB-KW"/>
</dbReference>
<evidence type="ECO:0000256" key="3">
    <source>
        <dbReference type="ARBA" id="ARBA00022553"/>
    </source>
</evidence>
<evidence type="ECO:0000256" key="4">
    <source>
        <dbReference type="ARBA" id="ARBA00022679"/>
    </source>
</evidence>
<dbReference type="InterPro" id="IPR001610">
    <property type="entry name" value="PAC"/>
</dbReference>
<gene>
    <name evidence="11" type="ORF">CIT31_05335</name>
</gene>
<dbReference type="InterPro" id="IPR000014">
    <property type="entry name" value="PAS"/>
</dbReference>
<protein>
    <recommendedName>
        <fullName evidence="2">histidine kinase</fullName>
        <ecNumber evidence="2">2.7.13.3</ecNumber>
    </recommendedName>
</protein>
<dbReference type="Pfam" id="PF13426">
    <property type="entry name" value="PAS_9"/>
    <property type="match status" value="3"/>
</dbReference>
<feature type="domain" description="PAC" evidence="10">
    <location>
        <begin position="515"/>
        <end position="567"/>
    </location>
</feature>
<evidence type="ECO:0000256" key="5">
    <source>
        <dbReference type="ARBA" id="ARBA00022741"/>
    </source>
</evidence>
<evidence type="ECO:0000256" key="8">
    <source>
        <dbReference type="ARBA" id="ARBA00023026"/>
    </source>
</evidence>
<dbReference type="RefSeq" id="WP_095517772.1">
    <property type="nucleotide sequence ID" value="NZ_NPKH01000014.1"/>
</dbReference>
<evidence type="ECO:0000259" key="9">
    <source>
        <dbReference type="PROSITE" id="PS50112"/>
    </source>
</evidence>
<dbReference type="SMART" id="SM00387">
    <property type="entry name" value="HATPase_c"/>
    <property type="match status" value="1"/>
</dbReference>
<name>A0A271KJY1_9HYPH</name>
<reference evidence="11 12" key="1">
    <citation type="submission" date="2017-08" db="EMBL/GenBank/DDBJ databases">
        <title>Mesorhizobium wenxinae sp. nov., a novel rhizobial species isolated from root nodules of chickpea (Cicer arietinum L.).</title>
        <authorList>
            <person name="Zhang J."/>
        </authorList>
    </citation>
    <scope>NUCLEOTIDE SEQUENCE [LARGE SCALE GENOMIC DNA]</scope>
    <source>
        <strain evidence="12">WYCCWR 10019</strain>
    </source>
</reference>
<keyword evidence="4" id="KW-0808">Transferase</keyword>
<dbReference type="SMART" id="SM00091">
    <property type="entry name" value="PAS"/>
    <property type="match status" value="4"/>
</dbReference>
<dbReference type="GO" id="GO:0004673">
    <property type="term" value="F:protein histidine kinase activity"/>
    <property type="evidence" value="ECO:0007669"/>
    <property type="project" value="UniProtKB-EC"/>
</dbReference>
<dbReference type="InterPro" id="IPR011495">
    <property type="entry name" value="Sig_transdc_His_kin_sub2_dim/P"/>
</dbReference>
<dbReference type="Gene3D" id="3.30.450.20">
    <property type="entry name" value="PAS domain"/>
    <property type="match status" value="4"/>
</dbReference>
<keyword evidence="5" id="KW-0547">Nucleotide-binding</keyword>
<dbReference type="InterPro" id="IPR003594">
    <property type="entry name" value="HATPase_dom"/>
</dbReference>
<feature type="domain" description="PAC" evidence="10">
    <location>
        <begin position="646"/>
        <end position="698"/>
    </location>
</feature>
<keyword evidence="8" id="KW-0843">Virulence</keyword>
<feature type="domain" description="PAS" evidence="9">
    <location>
        <begin position="31"/>
        <end position="81"/>
    </location>
</feature>
<evidence type="ECO:0000256" key="6">
    <source>
        <dbReference type="ARBA" id="ARBA00022777"/>
    </source>
</evidence>
<dbReference type="InterPro" id="IPR035965">
    <property type="entry name" value="PAS-like_dom_sf"/>
</dbReference>
<dbReference type="PROSITE" id="PS50113">
    <property type="entry name" value="PAC"/>
    <property type="match status" value="4"/>
</dbReference>
<keyword evidence="6" id="KW-0418">Kinase</keyword>
<comment type="caution">
    <text evidence="11">The sequence shown here is derived from an EMBL/GenBank/DDBJ whole genome shotgun (WGS) entry which is preliminary data.</text>
</comment>
<dbReference type="Pfam" id="PF13581">
    <property type="entry name" value="HATPase_c_2"/>
    <property type="match status" value="1"/>
</dbReference>
<feature type="domain" description="PAS" evidence="9">
    <location>
        <begin position="154"/>
        <end position="224"/>
    </location>
</feature>
<dbReference type="SUPFAM" id="SSF55874">
    <property type="entry name" value="ATPase domain of HSP90 chaperone/DNA topoisomerase II/histidine kinase"/>
    <property type="match status" value="1"/>
</dbReference>
<dbReference type="CDD" id="cd00130">
    <property type="entry name" value="PAS"/>
    <property type="match status" value="4"/>
</dbReference>
<dbReference type="SUPFAM" id="SSF55781">
    <property type="entry name" value="GAF domain-like"/>
    <property type="match status" value="1"/>
</dbReference>
<dbReference type="InterPro" id="IPR000700">
    <property type="entry name" value="PAS-assoc_C"/>
</dbReference>
<feature type="domain" description="PAC" evidence="10">
    <location>
        <begin position="102"/>
        <end position="153"/>
    </location>
</feature>
<dbReference type="SMART" id="SM00086">
    <property type="entry name" value="PAC"/>
    <property type="match status" value="4"/>
</dbReference>
<feature type="domain" description="PAS" evidence="9">
    <location>
        <begin position="568"/>
        <end position="608"/>
    </location>
</feature>
<dbReference type="SMART" id="SM00065">
    <property type="entry name" value="GAF"/>
    <property type="match status" value="1"/>
</dbReference>
<dbReference type="AlphaFoldDB" id="A0A271KJY1"/>
<proteinExistence type="predicted"/>
<dbReference type="PROSITE" id="PS50112">
    <property type="entry name" value="PAS"/>
    <property type="match status" value="4"/>
</dbReference>
<evidence type="ECO:0000259" key="10">
    <source>
        <dbReference type="PROSITE" id="PS50113"/>
    </source>
</evidence>
<evidence type="ECO:0000256" key="1">
    <source>
        <dbReference type="ARBA" id="ARBA00000085"/>
    </source>
</evidence>
<dbReference type="EC" id="2.7.13.3" evidence="2"/>
<dbReference type="Proteomes" id="UP000215931">
    <property type="component" value="Unassembled WGS sequence"/>
</dbReference>
<keyword evidence="3" id="KW-0597">Phosphoprotein</keyword>
<feature type="domain" description="PAC" evidence="10">
    <location>
        <begin position="228"/>
        <end position="280"/>
    </location>
</feature>
<evidence type="ECO:0000256" key="7">
    <source>
        <dbReference type="ARBA" id="ARBA00022840"/>
    </source>
</evidence>
<dbReference type="InterPro" id="IPR003018">
    <property type="entry name" value="GAF"/>
</dbReference>
<organism evidence="11 12">
    <name type="scientific">Mesorhizobium wenxiniae</name>
    <dbReference type="NCBI Taxonomy" id="2014805"/>
    <lineage>
        <taxon>Bacteria</taxon>
        <taxon>Pseudomonadati</taxon>
        <taxon>Pseudomonadota</taxon>
        <taxon>Alphaproteobacteria</taxon>
        <taxon>Hyphomicrobiales</taxon>
        <taxon>Phyllobacteriaceae</taxon>
        <taxon>Mesorhizobium</taxon>
    </lineage>
</organism>